<evidence type="ECO:0000256" key="1">
    <source>
        <dbReference type="SAM" id="SignalP"/>
    </source>
</evidence>
<accession>A0A4R4UD17</accession>
<dbReference type="Proteomes" id="UP000295258">
    <property type="component" value="Unassembled WGS sequence"/>
</dbReference>
<dbReference type="AlphaFoldDB" id="A0A4R4UD17"/>
<sequence>MRVLSRASLSALIVAAMPAALLTTPALAEPAAPCETPATHRISQVQGDGDATPLAGRTVRVEGVVTSESYDCYESTMPPGGVLGDYGFARTGRVSLGVSLDAEVSAGSFYRMHRDTYHRVLAAPEGDPMTATMVVRGPVRRSFSHVLVPSGTRMPPSRSMRHLGEGEIMDKLGSLLDVLTGA</sequence>
<dbReference type="RefSeq" id="WP_132605770.1">
    <property type="nucleotide sequence ID" value="NZ_SMKO01000230.1"/>
</dbReference>
<feature type="chain" id="PRO_5020571928" evidence="1">
    <location>
        <begin position="29"/>
        <end position="182"/>
    </location>
</feature>
<dbReference type="EMBL" id="SMKO01000230">
    <property type="protein sequence ID" value="TDC89507.1"/>
    <property type="molecule type" value="Genomic_DNA"/>
</dbReference>
<proteinExistence type="predicted"/>
<feature type="signal peptide" evidence="1">
    <location>
        <begin position="1"/>
        <end position="28"/>
    </location>
</feature>
<comment type="caution">
    <text evidence="2">The sequence shown here is derived from an EMBL/GenBank/DDBJ whole genome shotgun (WGS) entry which is preliminary data.</text>
</comment>
<gene>
    <name evidence="2" type="ORF">E1292_44420</name>
</gene>
<evidence type="ECO:0000313" key="3">
    <source>
        <dbReference type="Proteomes" id="UP000295258"/>
    </source>
</evidence>
<keyword evidence="3" id="KW-1185">Reference proteome</keyword>
<keyword evidence="1" id="KW-0732">Signal</keyword>
<reference evidence="2 3" key="1">
    <citation type="submission" date="2019-03" db="EMBL/GenBank/DDBJ databases">
        <title>Draft genome sequences of novel Actinobacteria.</title>
        <authorList>
            <person name="Sahin N."/>
            <person name="Ay H."/>
            <person name="Saygin H."/>
        </authorList>
    </citation>
    <scope>NUCLEOTIDE SEQUENCE [LARGE SCALE GENOMIC DNA]</scope>
    <source>
        <strain evidence="2 3">KC310</strain>
    </source>
</reference>
<name>A0A4R4UD17_9ACTN</name>
<organism evidence="2 3">
    <name type="scientific">Nonomuraea deserti</name>
    <dbReference type="NCBI Taxonomy" id="1848322"/>
    <lineage>
        <taxon>Bacteria</taxon>
        <taxon>Bacillati</taxon>
        <taxon>Actinomycetota</taxon>
        <taxon>Actinomycetes</taxon>
        <taxon>Streptosporangiales</taxon>
        <taxon>Streptosporangiaceae</taxon>
        <taxon>Nonomuraea</taxon>
    </lineage>
</organism>
<evidence type="ECO:0000313" key="2">
    <source>
        <dbReference type="EMBL" id="TDC89507.1"/>
    </source>
</evidence>
<protein>
    <submittedName>
        <fullName evidence="2">Uncharacterized protein</fullName>
    </submittedName>
</protein>